<dbReference type="PANTHER" id="PTHR37526">
    <property type="entry name" value="PROTEIN TUSB"/>
    <property type="match status" value="1"/>
</dbReference>
<dbReference type="GO" id="GO:0002143">
    <property type="term" value="P:tRNA wobble position uridine thiolation"/>
    <property type="evidence" value="ECO:0007669"/>
    <property type="project" value="InterPro"/>
</dbReference>
<dbReference type="InterPro" id="IPR007215">
    <property type="entry name" value="Sulphur_relay_TusB/DsrH"/>
</dbReference>
<dbReference type="Proteomes" id="UP000236745">
    <property type="component" value="Unassembled WGS sequence"/>
</dbReference>
<dbReference type="PANTHER" id="PTHR37526:SF1">
    <property type="entry name" value="PROTEIN TUSB"/>
    <property type="match status" value="1"/>
</dbReference>
<dbReference type="RefSeq" id="WP_104001845.1">
    <property type="nucleotide sequence ID" value="NZ_FNVQ01000001.1"/>
</dbReference>
<organism evidence="1 2">
    <name type="scientific">Marinobacterium lutimaris</name>
    <dbReference type="NCBI Taxonomy" id="568106"/>
    <lineage>
        <taxon>Bacteria</taxon>
        <taxon>Pseudomonadati</taxon>
        <taxon>Pseudomonadota</taxon>
        <taxon>Gammaproteobacteria</taxon>
        <taxon>Oceanospirillales</taxon>
        <taxon>Oceanospirillaceae</taxon>
        <taxon>Marinobacterium</taxon>
    </lineage>
</organism>
<dbReference type="Pfam" id="PF04077">
    <property type="entry name" value="DsrH"/>
    <property type="match status" value="1"/>
</dbReference>
<keyword evidence="2" id="KW-1185">Reference proteome</keyword>
<accession>A0A1H5VZH4</accession>
<dbReference type="NCBIfam" id="TIGR03011">
    <property type="entry name" value="sulf_tusB_dsrH"/>
    <property type="match status" value="1"/>
</dbReference>
<dbReference type="InterPro" id="IPR027396">
    <property type="entry name" value="DsrEFH-like"/>
</dbReference>
<dbReference type="Gene3D" id="3.40.1260.10">
    <property type="entry name" value="DsrEFH-like"/>
    <property type="match status" value="1"/>
</dbReference>
<dbReference type="SUPFAM" id="SSF75169">
    <property type="entry name" value="DsrEFH-like"/>
    <property type="match status" value="1"/>
</dbReference>
<proteinExistence type="predicted"/>
<dbReference type="EMBL" id="FNVQ01000001">
    <property type="protein sequence ID" value="SEF92620.1"/>
    <property type="molecule type" value="Genomic_DNA"/>
</dbReference>
<gene>
    <name evidence="1" type="ORF">SAMN05444390_101896</name>
</gene>
<name>A0A1H5VZH4_9GAMM</name>
<dbReference type="GO" id="GO:1990228">
    <property type="term" value="C:sulfurtransferase complex"/>
    <property type="evidence" value="ECO:0007669"/>
    <property type="project" value="TreeGrafter"/>
</dbReference>
<evidence type="ECO:0000313" key="2">
    <source>
        <dbReference type="Proteomes" id="UP000236745"/>
    </source>
</evidence>
<protein>
    <submittedName>
        <fullName evidence="1">tRNA 2-thiouridine synthesizing protein B</fullName>
    </submittedName>
</protein>
<dbReference type="OrthoDB" id="9795117at2"/>
<reference evidence="1 2" key="1">
    <citation type="submission" date="2016-10" db="EMBL/GenBank/DDBJ databases">
        <authorList>
            <person name="de Groot N.N."/>
        </authorList>
    </citation>
    <scope>NUCLEOTIDE SEQUENCE [LARGE SCALE GENOMIC DNA]</scope>
    <source>
        <strain evidence="1 2">DSM 22012</strain>
    </source>
</reference>
<sequence length="92" mass="10038">MILHTLNQGPANRACLESCLEAMAPEDSLLLIEDGVYWLQPAFAELLPAQGKLFALSPDIQARGLEIALEQQVDDAGFVALSVSHDKVVSWF</sequence>
<dbReference type="AlphaFoldDB" id="A0A1H5VZH4"/>
<evidence type="ECO:0000313" key="1">
    <source>
        <dbReference type="EMBL" id="SEF92620.1"/>
    </source>
</evidence>